<accession>A0AAN7WFT6</accession>
<dbReference type="Proteomes" id="UP001306508">
    <property type="component" value="Unassembled WGS sequence"/>
</dbReference>
<reference evidence="2" key="1">
    <citation type="submission" date="2023-07" db="EMBL/GenBank/DDBJ databases">
        <title>A draft genome of Kazachstania heterogenica Y-27499.</title>
        <authorList>
            <person name="Donic C."/>
            <person name="Kralova J.S."/>
            <person name="Fidel L."/>
            <person name="Ben-Dor S."/>
            <person name="Jung S."/>
        </authorList>
    </citation>
    <scope>NUCLEOTIDE SEQUENCE [LARGE SCALE GENOMIC DNA]</scope>
    <source>
        <strain evidence="2">Y27499</strain>
    </source>
</reference>
<sequence>MSSNQSKLYMGQQNENLKYLYNVINELKQQIELNQAKKDSILVNVDILSSIINRDPKKTQENIRNDIALFDCFLNRKLDSLQKGLVDEIKDSNYKGYLENQNTLLNELLLQQRKFTSHSVNILKQNEDDLSSVIDFLRNDFIHHQKDVLNDTRHQFQNVHTKYEDLEFEGYMANIKNLQMVFDIISLYKIIIAILGDDSPLS</sequence>
<keyword evidence="2" id="KW-1185">Reference proteome</keyword>
<organism evidence="1 2">
    <name type="scientific">Arxiozyma heterogenica</name>
    <dbReference type="NCBI Taxonomy" id="278026"/>
    <lineage>
        <taxon>Eukaryota</taxon>
        <taxon>Fungi</taxon>
        <taxon>Dikarya</taxon>
        <taxon>Ascomycota</taxon>
        <taxon>Saccharomycotina</taxon>
        <taxon>Saccharomycetes</taxon>
        <taxon>Saccharomycetales</taxon>
        <taxon>Saccharomycetaceae</taxon>
        <taxon>Arxiozyma</taxon>
    </lineage>
</organism>
<gene>
    <name evidence="1" type="ORF">RI543_003562</name>
</gene>
<name>A0AAN7WFT6_9SACH</name>
<evidence type="ECO:0000313" key="1">
    <source>
        <dbReference type="EMBL" id="KAK5778943.1"/>
    </source>
</evidence>
<comment type="caution">
    <text evidence="1">The sequence shown here is derived from an EMBL/GenBank/DDBJ whole genome shotgun (WGS) entry which is preliminary data.</text>
</comment>
<proteinExistence type="predicted"/>
<dbReference type="AlphaFoldDB" id="A0AAN7WFT6"/>
<protein>
    <submittedName>
        <fullName evidence="1">Uncharacterized protein</fullName>
    </submittedName>
</protein>
<dbReference type="EMBL" id="JAWIZZ010000048">
    <property type="protein sequence ID" value="KAK5778943.1"/>
    <property type="molecule type" value="Genomic_DNA"/>
</dbReference>
<evidence type="ECO:0000313" key="2">
    <source>
        <dbReference type="Proteomes" id="UP001306508"/>
    </source>
</evidence>